<evidence type="ECO:0000256" key="26">
    <source>
        <dbReference type="ARBA" id="ARBA00043081"/>
    </source>
</evidence>
<dbReference type="GO" id="GO:0002544">
    <property type="term" value="P:chronic inflammatory response"/>
    <property type="evidence" value="ECO:0007669"/>
    <property type="project" value="TreeGrafter"/>
</dbReference>
<evidence type="ECO:0000256" key="3">
    <source>
        <dbReference type="ARBA" id="ARBA00004613"/>
    </source>
</evidence>
<dbReference type="GO" id="GO:0045087">
    <property type="term" value="P:innate immune response"/>
    <property type="evidence" value="ECO:0007669"/>
    <property type="project" value="UniProtKB-KW"/>
</dbReference>
<keyword evidence="22" id="KW-0472">Membrane</keyword>
<keyword evidence="11" id="KW-0929">Antimicrobial</keyword>
<keyword evidence="10" id="KW-0964">Secreted</keyword>
<dbReference type="GO" id="GO:0005856">
    <property type="term" value="C:cytoskeleton"/>
    <property type="evidence" value="ECO:0007669"/>
    <property type="project" value="UniProtKB-SubCell"/>
</dbReference>
<accession>A0A1U7QW31</accession>
<dbReference type="GO" id="GO:0002523">
    <property type="term" value="P:leukocyte migration involved in inflammatory response"/>
    <property type="evidence" value="ECO:0007669"/>
    <property type="project" value="TreeGrafter"/>
</dbReference>
<evidence type="ECO:0000256" key="18">
    <source>
        <dbReference type="ARBA" id="ARBA00022837"/>
    </source>
</evidence>
<evidence type="ECO:0000259" key="29">
    <source>
        <dbReference type="PROSITE" id="PS50222"/>
    </source>
</evidence>
<reference evidence="31" key="1">
    <citation type="submission" date="2025-08" db="UniProtKB">
        <authorList>
            <consortium name="RefSeq"/>
        </authorList>
    </citation>
    <scope>IDENTIFICATION</scope>
    <source>
        <tissue evidence="31">Liver</tissue>
    </source>
</reference>
<dbReference type="PROSITE" id="PS50222">
    <property type="entry name" value="EF_HAND_2"/>
    <property type="match status" value="1"/>
</dbReference>
<dbReference type="Proteomes" id="UP000886700">
    <property type="component" value="Unplaced"/>
</dbReference>
<feature type="region of interest" description="Disordered" evidence="28">
    <location>
        <begin position="113"/>
        <end position="133"/>
    </location>
</feature>
<dbReference type="InterPro" id="IPR002048">
    <property type="entry name" value="EF_hand_dom"/>
</dbReference>
<evidence type="ECO:0000256" key="28">
    <source>
        <dbReference type="SAM" id="MobiDB-lite"/>
    </source>
</evidence>
<evidence type="ECO:0000256" key="22">
    <source>
        <dbReference type="ARBA" id="ARBA00023136"/>
    </source>
</evidence>
<keyword evidence="17" id="KW-0862">Zinc</keyword>
<dbReference type="Gene3D" id="1.10.238.10">
    <property type="entry name" value="EF-hand"/>
    <property type="match status" value="1"/>
</dbReference>
<evidence type="ECO:0000256" key="14">
    <source>
        <dbReference type="ARBA" id="ARBA00022703"/>
    </source>
</evidence>
<dbReference type="RefSeq" id="XP_005080299.2">
    <property type="nucleotide sequence ID" value="XM_005080242.4"/>
</dbReference>
<dbReference type="GO" id="GO:0061844">
    <property type="term" value="P:antimicrobial humoral immune response mediated by antimicrobial peptide"/>
    <property type="evidence" value="ECO:0007669"/>
    <property type="project" value="TreeGrafter"/>
</dbReference>
<dbReference type="GO" id="GO:0006915">
    <property type="term" value="P:apoptotic process"/>
    <property type="evidence" value="ECO:0007669"/>
    <property type="project" value="UniProtKB-KW"/>
</dbReference>
<dbReference type="GO" id="GO:0006914">
    <property type="term" value="P:autophagy"/>
    <property type="evidence" value="ECO:0007669"/>
    <property type="project" value="UniProtKB-KW"/>
</dbReference>
<evidence type="ECO:0000256" key="25">
    <source>
        <dbReference type="ARBA" id="ARBA00041898"/>
    </source>
</evidence>
<evidence type="ECO:0000256" key="20">
    <source>
        <dbReference type="ARBA" id="ARBA00022862"/>
    </source>
</evidence>
<dbReference type="GO" id="GO:0005509">
    <property type="term" value="F:calcium ion binding"/>
    <property type="evidence" value="ECO:0007669"/>
    <property type="project" value="InterPro"/>
</dbReference>
<dbReference type="KEGG" id="maua:101830989"/>
<evidence type="ECO:0000256" key="9">
    <source>
        <dbReference type="ARBA" id="ARBA00022500"/>
    </source>
</evidence>
<evidence type="ECO:0000256" key="5">
    <source>
        <dbReference type="ARBA" id="ARBA00014222"/>
    </source>
</evidence>
<dbReference type="GO" id="GO:0045113">
    <property type="term" value="P:regulation of integrin biosynthetic process"/>
    <property type="evidence" value="ECO:0007669"/>
    <property type="project" value="TreeGrafter"/>
</dbReference>
<gene>
    <name evidence="31" type="primary">S100a9</name>
</gene>
<evidence type="ECO:0000256" key="17">
    <source>
        <dbReference type="ARBA" id="ARBA00022833"/>
    </source>
</evidence>
<evidence type="ECO:0000256" key="12">
    <source>
        <dbReference type="ARBA" id="ARBA00022553"/>
    </source>
</evidence>
<dbReference type="GO" id="GO:0014002">
    <property type="term" value="P:astrocyte development"/>
    <property type="evidence" value="ECO:0007669"/>
    <property type="project" value="TreeGrafter"/>
</dbReference>
<dbReference type="GO" id="GO:0048306">
    <property type="term" value="F:calcium-dependent protein binding"/>
    <property type="evidence" value="ECO:0007669"/>
    <property type="project" value="TreeGrafter"/>
</dbReference>
<dbReference type="InterPro" id="IPR011992">
    <property type="entry name" value="EF-hand-dom_pair"/>
</dbReference>
<comment type="subunit">
    <text evidence="27">Homodimer. Preferentially exists as a heterodimer or heterotetramer with S100A8 known as calprotectin (S100A8/A9). S100A9 interacts with ATP2A2. S100A9 interacts with AGER, and with the heterodimeric complex formed by TLR4 and LY96 in the presence of calcium and/or zinc ions. S100A9 binds quinoline-3-carboxamides in the presence of calcium and/or zinc ions. S100A9 interacts with amyloid-beta protein 40. Calprotectin (S100A8/9) interacts with CEACAM3 and tubulin filaments in a calcium-dependent manner. Heterotetrameric calprotectin (S100A8/A9) interacts with ANXA6 and associates with tubulin filaments in activated monocytes. Calprotectin (S100A8/9) interacts with NCF2/P67PHOX, RAC1, RAC2, CYBA and CYBB. Calprotectin (S100A8/9) interacts with NOS2 to form the iNOS-S100A8/A9 transnitrosylase complex; induced by LDL(ox). Calprotectin (S100A8/9) interacts with CD69.</text>
</comment>
<dbReference type="GO" id="GO:0070488">
    <property type="term" value="P:neutrophil aggregation"/>
    <property type="evidence" value="ECO:0007669"/>
    <property type="project" value="TreeGrafter"/>
</dbReference>
<keyword evidence="24" id="KW-0206">Cytoskeleton</keyword>
<evidence type="ECO:0000256" key="21">
    <source>
        <dbReference type="ARBA" id="ARBA00023006"/>
    </source>
</evidence>
<dbReference type="GO" id="GO:0005634">
    <property type="term" value="C:nucleus"/>
    <property type="evidence" value="ECO:0007669"/>
    <property type="project" value="TreeGrafter"/>
</dbReference>
<sequence>MLGFTAPARLCSSLALRNKKMATKTPSLLERSIETIINIFHKYSVEGGHPDTLSQGEFKKLVKTDLANFLKKEKRKDELINDIMEDLDTDLNKQLSFEEFVILMAKMVHATHEKMHEHNSRGHNHSHGSGLGK</sequence>
<dbReference type="GO" id="GO:0005737">
    <property type="term" value="C:cytoplasm"/>
    <property type="evidence" value="ECO:0007669"/>
    <property type="project" value="TreeGrafter"/>
</dbReference>
<keyword evidence="12" id="KW-0597">Phosphoprotein</keyword>
<comment type="similarity">
    <text evidence="4">Belongs to the S-100 family.</text>
</comment>
<evidence type="ECO:0000256" key="8">
    <source>
        <dbReference type="ARBA" id="ARBA00022490"/>
    </source>
</evidence>
<evidence type="ECO:0000256" key="23">
    <source>
        <dbReference type="ARBA" id="ARBA00023198"/>
    </source>
</evidence>
<organism evidence="30 31">
    <name type="scientific">Mesocricetus auratus</name>
    <name type="common">Golden hamster</name>
    <dbReference type="NCBI Taxonomy" id="10036"/>
    <lineage>
        <taxon>Eukaryota</taxon>
        <taxon>Metazoa</taxon>
        <taxon>Chordata</taxon>
        <taxon>Craniata</taxon>
        <taxon>Vertebrata</taxon>
        <taxon>Euteleostomi</taxon>
        <taxon>Mammalia</taxon>
        <taxon>Eutheria</taxon>
        <taxon>Euarchontoglires</taxon>
        <taxon>Glires</taxon>
        <taxon>Rodentia</taxon>
        <taxon>Myomorpha</taxon>
        <taxon>Muroidea</taxon>
        <taxon>Cricetidae</taxon>
        <taxon>Cricetinae</taxon>
        <taxon>Mesocricetus</taxon>
    </lineage>
</organism>
<evidence type="ECO:0000256" key="1">
    <source>
        <dbReference type="ARBA" id="ARBA00004202"/>
    </source>
</evidence>
<evidence type="ECO:0000256" key="16">
    <source>
        <dbReference type="ARBA" id="ARBA00022737"/>
    </source>
</evidence>
<keyword evidence="18" id="KW-0106">Calcium</keyword>
<keyword evidence="16" id="KW-0677">Repeat</keyword>
<dbReference type="CDD" id="cd05030">
    <property type="entry name" value="calgranulins"/>
    <property type="match status" value="1"/>
</dbReference>
<keyword evidence="20" id="KW-0049">Antioxidant</keyword>
<dbReference type="PANTHER" id="PTHR11639:SF79">
    <property type="entry name" value="PROTEIN S100-A9"/>
    <property type="match status" value="1"/>
</dbReference>
<keyword evidence="7" id="KW-0488">Methylation</keyword>
<evidence type="ECO:0000256" key="4">
    <source>
        <dbReference type="ARBA" id="ARBA00007323"/>
    </source>
</evidence>
<name>A0A1U7QW31_MESAU</name>
<evidence type="ECO:0000256" key="11">
    <source>
        <dbReference type="ARBA" id="ARBA00022529"/>
    </source>
</evidence>
<dbReference type="GO" id="GO:0043542">
    <property type="term" value="P:endothelial cell migration"/>
    <property type="evidence" value="ECO:0007669"/>
    <property type="project" value="TreeGrafter"/>
</dbReference>
<dbReference type="SMART" id="SM01394">
    <property type="entry name" value="S_100"/>
    <property type="match status" value="1"/>
</dbReference>
<dbReference type="OrthoDB" id="9447434at2759"/>
<keyword evidence="21" id="KW-0072">Autophagy</keyword>
<evidence type="ECO:0000256" key="13">
    <source>
        <dbReference type="ARBA" id="ARBA00022588"/>
    </source>
</evidence>
<dbReference type="PANTHER" id="PTHR11639">
    <property type="entry name" value="S100 CALCIUM-BINDING PROTEIN"/>
    <property type="match status" value="1"/>
</dbReference>
<keyword evidence="9" id="KW-0145">Chemotaxis</keyword>
<evidence type="ECO:0000256" key="6">
    <source>
        <dbReference type="ARBA" id="ARBA00022475"/>
    </source>
</evidence>
<dbReference type="eggNOG" id="ENOG502SA01">
    <property type="taxonomic scope" value="Eukaryota"/>
</dbReference>
<dbReference type="GO" id="GO:0030593">
    <property type="term" value="P:neutrophil chemotaxis"/>
    <property type="evidence" value="ECO:0007669"/>
    <property type="project" value="TreeGrafter"/>
</dbReference>
<evidence type="ECO:0000256" key="24">
    <source>
        <dbReference type="ARBA" id="ARBA00023212"/>
    </source>
</evidence>
<dbReference type="SUPFAM" id="SSF47473">
    <property type="entry name" value="EF-hand"/>
    <property type="match status" value="1"/>
</dbReference>
<evidence type="ECO:0000256" key="27">
    <source>
        <dbReference type="ARBA" id="ARBA00046583"/>
    </source>
</evidence>
<dbReference type="GO" id="GO:0070062">
    <property type="term" value="C:extracellular exosome"/>
    <property type="evidence" value="ECO:0007669"/>
    <property type="project" value="TreeGrafter"/>
</dbReference>
<proteinExistence type="inferred from homology"/>
<dbReference type="Pfam" id="PF01023">
    <property type="entry name" value="S_100"/>
    <property type="match status" value="1"/>
</dbReference>
<keyword evidence="15" id="KW-0479">Metal-binding</keyword>
<evidence type="ECO:0000256" key="19">
    <source>
        <dbReference type="ARBA" id="ARBA00022859"/>
    </source>
</evidence>
<protein>
    <recommendedName>
        <fullName evidence="5">Protein S100-A9</fullName>
    </recommendedName>
    <alternativeName>
        <fullName evidence="25">Calgranulin-B</fullName>
    </alternativeName>
    <alternativeName>
        <fullName evidence="26">S100 calcium-binding protein A9</fullName>
    </alternativeName>
</protein>
<dbReference type="STRING" id="10036.ENSMAUP00000004544"/>
<keyword evidence="13" id="KW-0399">Innate immunity</keyword>
<comment type="subcellular location">
    <subcellularLocation>
        <location evidence="1">Cell membrane</location>
        <topology evidence="1">Peripheral membrane protein</topology>
    </subcellularLocation>
    <subcellularLocation>
        <location evidence="2">Cytoplasm</location>
        <location evidence="2">Cytoskeleton</location>
    </subcellularLocation>
    <subcellularLocation>
        <location evidence="3">Secreted</location>
    </subcellularLocation>
</comment>
<evidence type="ECO:0000256" key="7">
    <source>
        <dbReference type="ARBA" id="ARBA00022481"/>
    </source>
</evidence>
<keyword evidence="19" id="KW-0391">Immunity</keyword>
<keyword evidence="30" id="KW-1185">Reference proteome</keyword>
<feature type="domain" description="EF-hand" evidence="29">
    <location>
        <begin position="75"/>
        <end position="110"/>
    </location>
</feature>
<evidence type="ECO:0000313" key="30">
    <source>
        <dbReference type="Proteomes" id="UP000886700"/>
    </source>
</evidence>
<keyword evidence="8" id="KW-0963">Cytoplasm</keyword>
<evidence type="ECO:0000313" key="31">
    <source>
        <dbReference type="RefSeq" id="XP_005080299.2"/>
    </source>
</evidence>
<keyword evidence="14" id="KW-0053">Apoptosis</keyword>
<dbReference type="AlphaFoldDB" id="A0A1U7QW31"/>
<keyword evidence="6" id="KW-1003">Cell membrane</keyword>
<dbReference type="InterPro" id="IPR013787">
    <property type="entry name" value="S100_Ca-bd_sub"/>
</dbReference>
<dbReference type="GO" id="GO:0032496">
    <property type="term" value="P:response to lipopolysaccharide"/>
    <property type="evidence" value="ECO:0007669"/>
    <property type="project" value="TreeGrafter"/>
</dbReference>
<dbReference type="InterPro" id="IPR001751">
    <property type="entry name" value="S100/CaBP7/8-like_CS"/>
</dbReference>
<dbReference type="GO" id="GO:0035425">
    <property type="term" value="P:autocrine signaling"/>
    <property type="evidence" value="ECO:0007669"/>
    <property type="project" value="TreeGrafter"/>
</dbReference>
<dbReference type="PROSITE" id="PS00303">
    <property type="entry name" value="S100_CABP"/>
    <property type="match status" value="1"/>
</dbReference>
<dbReference type="GO" id="GO:0016209">
    <property type="term" value="F:antioxidant activity"/>
    <property type="evidence" value="ECO:0007669"/>
    <property type="project" value="UniProtKB-KW"/>
</dbReference>
<evidence type="ECO:0000256" key="15">
    <source>
        <dbReference type="ARBA" id="ARBA00022723"/>
    </source>
</evidence>
<dbReference type="GO" id="GO:0005886">
    <property type="term" value="C:plasma membrane"/>
    <property type="evidence" value="ECO:0007669"/>
    <property type="project" value="UniProtKB-SubCell"/>
</dbReference>
<evidence type="ECO:0000256" key="10">
    <source>
        <dbReference type="ARBA" id="ARBA00022525"/>
    </source>
</evidence>
<keyword evidence="23" id="KW-0395">Inflammatory response</keyword>
<evidence type="ECO:0000256" key="2">
    <source>
        <dbReference type="ARBA" id="ARBA00004245"/>
    </source>
</evidence>